<dbReference type="STRING" id="2340.JV46_13860"/>
<evidence type="ECO:0000256" key="1">
    <source>
        <dbReference type="SAM" id="Phobius"/>
    </source>
</evidence>
<evidence type="ECO:0000259" key="2">
    <source>
        <dbReference type="Pfam" id="PF09835"/>
    </source>
</evidence>
<evidence type="ECO:0000313" key="4">
    <source>
        <dbReference type="EMBL" id="OOY34018.1"/>
    </source>
</evidence>
<feature type="transmembrane region" description="Helical" evidence="1">
    <location>
        <begin position="128"/>
        <end position="155"/>
    </location>
</feature>
<organism evidence="3 5">
    <name type="scientific">Solemya velum gill symbiont</name>
    <dbReference type="NCBI Taxonomy" id="2340"/>
    <lineage>
        <taxon>Bacteria</taxon>
        <taxon>Pseudomonadati</taxon>
        <taxon>Pseudomonadota</taxon>
        <taxon>Gammaproteobacteria</taxon>
        <taxon>sulfur-oxidizing symbionts</taxon>
    </lineage>
</organism>
<dbReference type="eggNOG" id="COG3216">
    <property type="taxonomic scope" value="Bacteria"/>
</dbReference>
<feature type="transmembrane region" description="Helical" evidence="1">
    <location>
        <begin position="46"/>
        <end position="71"/>
    </location>
</feature>
<dbReference type="PANTHER" id="PTHR40547:SF1">
    <property type="entry name" value="SLL0298 PROTEIN"/>
    <property type="match status" value="1"/>
</dbReference>
<proteinExistence type="predicted"/>
<protein>
    <recommendedName>
        <fullName evidence="2">DUF2062 domain-containing protein</fullName>
    </recommendedName>
</protein>
<dbReference type="Proteomes" id="UP000030856">
    <property type="component" value="Unassembled WGS sequence"/>
</dbReference>
<dbReference type="Pfam" id="PF09835">
    <property type="entry name" value="DUF2062"/>
    <property type="match status" value="1"/>
</dbReference>
<dbReference type="EMBL" id="JRAA01000001">
    <property type="protein sequence ID" value="KHF25990.1"/>
    <property type="molecule type" value="Genomic_DNA"/>
</dbReference>
<gene>
    <name evidence="4" type="ORF">BOV88_12310</name>
    <name evidence="3" type="ORF">JV46_13860</name>
</gene>
<dbReference type="InterPro" id="IPR018639">
    <property type="entry name" value="DUF2062"/>
</dbReference>
<keyword evidence="5" id="KW-1185">Reference proteome</keyword>
<keyword evidence="1" id="KW-0472">Membrane</keyword>
<dbReference type="PANTHER" id="PTHR40547">
    <property type="entry name" value="SLL0298 PROTEIN"/>
    <property type="match status" value="1"/>
</dbReference>
<accession>A0A0B0HA88</accession>
<reference evidence="4 6" key="2">
    <citation type="submission" date="2016-11" db="EMBL/GenBank/DDBJ databases">
        <title>Mixed transmission modes and dynamic genome evolution in an obligate animal-bacterial symbiosis.</title>
        <authorList>
            <person name="Russell S.L."/>
            <person name="Corbett-Detig R.B."/>
            <person name="Cavanaugh C.M."/>
        </authorList>
    </citation>
    <scope>NUCLEOTIDE SEQUENCE [LARGE SCALE GENOMIC DNA]</scope>
    <source>
        <strain evidence="4">MA-KB16</strain>
    </source>
</reference>
<keyword evidence="1" id="KW-1133">Transmembrane helix</keyword>
<dbReference type="PATRIC" id="fig|2340.3.peg.502"/>
<evidence type="ECO:0000313" key="3">
    <source>
        <dbReference type="EMBL" id="KHF25990.1"/>
    </source>
</evidence>
<keyword evidence="1" id="KW-0812">Transmembrane</keyword>
<dbReference type="EMBL" id="MPNX01000025">
    <property type="protein sequence ID" value="OOY34018.1"/>
    <property type="molecule type" value="Genomic_DNA"/>
</dbReference>
<dbReference type="Proteomes" id="UP000190962">
    <property type="component" value="Unassembled WGS sequence"/>
</dbReference>
<name>A0A0B0HA88_SOVGS</name>
<evidence type="ECO:0000313" key="5">
    <source>
        <dbReference type="Proteomes" id="UP000030856"/>
    </source>
</evidence>
<dbReference type="RefSeq" id="WP_043115694.1">
    <property type="nucleotide sequence ID" value="NZ_JRAA01000001.1"/>
</dbReference>
<feature type="transmembrane region" description="Helical" evidence="1">
    <location>
        <begin position="78"/>
        <end position="100"/>
    </location>
</feature>
<dbReference type="GeneID" id="86991799"/>
<evidence type="ECO:0000313" key="6">
    <source>
        <dbReference type="Proteomes" id="UP000190962"/>
    </source>
</evidence>
<sequence length="184" mass="21273">MPRNFIRRYTPDAEKVRNHKHLQFLGSHLHAYDLWHLNRESVAKGFAVGFFWALVPIPMQMIFASISAILWRANLPISFALVWITNPLTIVPVFYLLYLLGSWMIGADAMDLPADVSIDWFRAVLSEIWLPLVIGSLTGAVIAGFIGYYGIHLLWRLHVVKRWKQSRLRLKNRHSASKRPSVKR</sequence>
<feature type="domain" description="DUF2062" evidence="2">
    <location>
        <begin position="23"/>
        <end position="164"/>
    </location>
</feature>
<dbReference type="AlphaFoldDB" id="A0A0B0HA88"/>
<comment type="caution">
    <text evidence="3">The sequence shown here is derived from an EMBL/GenBank/DDBJ whole genome shotgun (WGS) entry which is preliminary data.</text>
</comment>
<reference evidence="3 5" key="1">
    <citation type="journal article" date="2014" name="BMC Genomics">
        <title>The genome of the intracellular bacterium of the coastal bivalve, Solemya velum: a blueprint for thriving in and out of symbiosis.</title>
        <authorList>
            <person name="Dmytrenko O."/>
            <person name="Russell S.L."/>
            <person name="Loo W.T."/>
            <person name="Fontanez K.M."/>
            <person name="Liao L."/>
            <person name="Roeselers G."/>
            <person name="Sharma R."/>
            <person name="Stewart F.J."/>
            <person name="Newton I.L."/>
            <person name="Woyke T."/>
            <person name="Wu D."/>
            <person name="Lang J.M."/>
            <person name="Eisen J.A."/>
            <person name="Cavanaugh C.M."/>
        </authorList>
    </citation>
    <scope>NUCLEOTIDE SEQUENCE [LARGE SCALE GENOMIC DNA]</scope>
    <source>
        <strain evidence="3 5">WH</strain>
    </source>
</reference>